<comment type="caution">
    <text evidence="1">The sequence shown here is derived from an EMBL/GenBank/DDBJ whole genome shotgun (WGS) entry which is preliminary data.</text>
</comment>
<dbReference type="RefSeq" id="WP_345616274.1">
    <property type="nucleotide sequence ID" value="NZ_BAABJV010000026.1"/>
</dbReference>
<protein>
    <submittedName>
        <fullName evidence="1">Uncharacterized protein</fullName>
    </submittedName>
</protein>
<reference evidence="2" key="1">
    <citation type="journal article" date="2019" name="Int. J. Syst. Evol. Microbiol.">
        <title>The Global Catalogue of Microorganisms (GCM) 10K type strain sequencing project: providing services to taxonomists for standard genome sequencing and annotation.</title>
        <authorList>
            <consortium name="The Broad Institute Genomics Platform"/>
            <consortium name="The Broad Institute Genome Sequencing Center for Infectious Disease"/>
            <person name="Wu L."/>
            <person name="Ma J."/>
        </authorList>
    </citation>
    <scope>NUCLEOTIDE SEQUENCE [LARGE SCALE GENOMIC DNA]</scope>
    <source>
        <strain evidence="2">JCM 18324</strain>
    </source>
</reference>
<accession>A0ABP9BHI6</accession>
<sequence>MLFPETDFQPEGLAAALLLWVEREFGLPPFPVVAVFDRAAYRYRFTWPGDGAAVADAASRGWARPPRAPG</sequence>
<name>A0ABP9BHI6_9ACTN</name>
<dbReference type="Proteomes" id="UP001501147">
    <property type="component" value="Unassembled WGS sequence"/>
</dbReference>
<dbReference type="EMBL" id="BAABJV010000026">
    <property type="protein sequence ID" value="GAA4795506.1"/>
    <property type="molecule type" value="Genomic_DNA"/>
</dbReference>
<evidence type="ECO:0000313" key="1">
    <source>
        <dbReference type="EMBL" id="GAA4795506.1"/>
    </source>
</evidence>
<evidence type="ECO:0000313" key="2">
    <source>
        <dbReference type="Proteomes" id="UP001501147"/>
    </source>
</evidence>
<proteinExistence type="predicted"/>
<gene>
    <name evidence="1" type="ORF">GCM10023329_55200</name>
</gene>
<keyword evidence="2" id="KW-1185">Reference proteome</keyword>
<organism evidence="1 2">
    <name type="scientific">Streptomyces sanyensis</name>
    <dbReference type="NCBI Taxonomy" id="568869"/>
    <lineage>
        <taxon>Bacteria</taxon>
        <taxon>Bacillati</taxon>
        <taxon>Actinomycetota</taxon>
        <taxon>Actinomycetes</taxon>
        <taxon>Kitasatosporales</taxon>
        <taxon>Streptomycetaceae</taxon>
        <taxon>Streptomyces</taxon>
    </lineage>
</organism>